<dbReference type="Proteomes" id="UP000309788">
    <property type="component" value="Unassembled WGS sequence"/>
</dbReference>
<dbReference type="Pfam" id="PF25221">
    <property type="entry name" value="5TMH_Lnb"/>
    <property type="match status" value="1"/>
</dbReference>
<dbReference type="InterPro" id="IPR025178">
    <property type="entry name" value="Lnb_N"/>
</dbReference>
<feature type="transmembrane region" description="Helical" evidence="1">
    <location>
        <begin position="386"/>
        <end position="402"/>
    </location>
</feature>
<keyword evidence="5" id="KW-1185">Reference proteome</keyword>
<dbReference type="InterPro" id="IPR057436">
    <property type="entry name" value="5TMH_Lnb"/>
</dbReference>
<evidence type="ECO:0000259" key="3">
    <source>
        <dbReference type="Pfam" id="PF25221"/>
    </source>
</evidence>
<gene>
    <name evidence="4" type="ORF">FEM55_13595</name>
</gene>
<dbReference type="OrthoDB" id="319167at2"/>
<feature type="transmembrane region" description="Helical" evidence="1">
    <location>
        <begin position="361"/>
        <end position="380"/>
    </location>
</feature>
<dbReference type="Pfam" id="PF13387">
    <property type="entry name" value="Lnb_N"/>
    <property type="match status" value="1"/>
</dbReference>
<organism evidence="4 5">
    <name type="scientific">Dyadobacter sediminis</name>
    <dbReference type="NCBI Taxonomy" id="1493691"/>
    <lineage>
        <taxon>Bacteria</taxon>
        <taxon>Pseudomonadati</taxon>
        <taxon>Bacteroidota</taxon>
        <taxon>Cytophagia</taxon>
        <taxon>Cytophagales</taxon>
        <taxon>Spirosomataceae</taxon>
        <taxon>Dyadobacter</taxon>
    </lineage>
</organism>
<protein>
    <submittedName>
        <fullName evidence="4">DUF4105 domain-containing protein</fullName>
    </submittedName>
</protein>
<feature type="domain" description="Lnb-like transmembrane" evidence="3">
    <location>
        <begin position="274"/>
        <end position="401"/>
    </location>
</feature>
<feature type="transmembrane region" description="Helical" evidence="1">
    <location>
        <begin position="309"/>
        <end position="328"/>
    </location>
</feature>
<feature type="transmembrane region" description="Helical" evidence="1">
    <location>
        <begin position="276"/>
        <end position="297"/>
    </location>
</feature>
<dbReference type="AlphaFoldDB" id="A0A5R9KAJ8"/>
<evidence type="ECO:0000259" key="2">
    <source>
        <dbReference type="Pfam" id="PF13387"/>
    </source>
</evidence>
<keyword evidence="1" id="KW-1133">Transmembrane helix</keyword>
<accession>A0A5R9KAJ8</accession>
<feature type="transmembrane region" description="Helical" evidence="1">
    <location>
        <begin position="21"/>
        <end position="43"/>
    </location>
</feature>
<reference evidence="4 5" key="1">
    <citation type="submission" date="2019-05" db="EMBL/GenBank/DDBJ databases">
        <authorList>
            <person name="Qu J.-H."/>
        </authorList>
    </citation>
    <scope>NUCLEOTIDE SEQUENCE [LARGE SCALE GENOMIC DNA]</scope>
    <source>
        <strain evidence="4 5">Z12</strain>
    </source>
</reference>
<feature type="domain" description="Lnb N-terminal periplasmic" evidence="2">
    <location>
        <begin position="49"/>
        <end position="181"/>
    </location>
</feature>
<keyword evidence="1" id="KW-0472">Membrane</keyword>
<evidence type="ECO:0000256" key="1">
    <source>
        <dbReference type="SAM" id="Phobius"/>
    </source>
</evidence>
<dbReference type="RefSeq" id="WP_138281918.1">
    <property type="nucleotide sequence ID" value="NZ_BMGE01000003.1"/>
</dbReference>
<dbReference type="EMBL" id="VCEI01000025">
    <property type="protein sequence ID" value="TLU91808.1"/>
    <property type="molecule type" value="Genomic_DNA"/>
</dbReference>
<sequence length="425" mass="49090">MNRHPERILSDKNTFFKKYQVIRNLILFIAISLIQHPLAFAQFGTLSQEAKVSLITVGPGRELYSGFGHSVIWIYDPVLKLDNAYSYGSFSFETGNFYVKFLRGTLPYTISVAPLAPQSAYWRAENRSIKEQVLNLSTSQKQKLYNFLENNHLPQNREYQYKFFYDNCATRLAVALKAACGDSLEYEGYKQEKLSFRQWIDRYAYLQNPWADFGMDLAIGTPSDEIADPEQATFLPDNLSKAFSKARMITPCGILPLVASTKELNRANPMSRNHRFTPMVVFWSLAIFVLAFTYWQIRRQKVNFTLDKILFSIAGLTGWLILLLWFGTNHGVTAYNYDILWAFPLWMPLIFFISENRKPSWFQYLLIFYGFLLLCATGNLMKHNLVLIPILLTLIIRVYYMNNTLSKIPNGQHDNGSGKADTTNY</sequence>
<comment type="caution">
    <text evidence="4">The sequence shown here is derived from an EMBL/GenBank/DDBJ whole genome shotgun (WGS) entry which is preliminary data.</text>
</comment>
<proteinExistence type="predicted"/>
<evidence type="ECO:0000313" key="5">
    <source>
        <dbReference type="Proteomes" id="UP000309788"/>
    </source>
</evidence>
<name>A0A5R9KAJ8_9BACT</name>
<keyword evidence="1" id="KW-0812">Transmembrane</keyword>
<feature type="transmembrane region" description="Helical" evidence="1">
    <location>
        <begin position="334"/>
        <end position="354"/>
    </location>
</feature>
<evidence type="ECO:0000313" key="4">
    <source>
        <dbReference type="EMBL" id="TLU91808.1"/>
    </source>
</evidence>